<keyword evidence="2" id="KW-0472">Membrane</keyword>
<keyword evidence="4" id="KW-1185">Reference proteome</keyword>
<dbReference type="EMBL" id="MNPL01001758">
    <property type="protein sequence ID" value="OQR78843.1"/>
    <property type="molecule type" value="Genomic_DNA"/>
</dbReference>
<gene>
    <name evidence="3" type="ORF">BIW11_06142</name>
</gene>
<proteinExistence type="predicted"/>
<evidence type="ECO:0000313" key="3">
    <source>
        <dbReference type="EMBL" id="OQR78843.1"/>
    </source>
</evidence>
<dbReference type="AlphaFoldDB" id="A0A1V9XZH8"/>
<evidence type="ECO:0000256" key="2">
    <source>
        <dbReference type="SAM" id="Phobius"/>
    </source>
</evidence>
<keyword evidence="2" id="KW-1133">Transmembrane helix</keyword>
<feature type="transmembrane region" description="Helical" evidence="2">
    <location>
        <begin position="173"/>
        <end position="197"/>
    </location>
</feature>
<comment type="caution">
    <text evidence="3">The sequence shown here is derived from an EMBL/GenBank/DDBJ whole genome shotgun (WGS) entry which is preliminary data.</text>
</comment>
<name>A0A1V9XZH8_9ACAR</name>
<dbReference type="Proteomes" id="UP000192247">
    <property type="component" value="Unassembled WGS sequence"/>
</dbReference>
<organism evidence="3 4">
    <name type="scientific">Tropilaelaps mercedesae</name>
    <dbReference type="NCBI Taxonomy" id="418985"/>
    <lineage>
        <taxon>Eukaryota</taxon>
        <taxon>Metazoa</taxon>
        <taxon>Ecdysozoa</taxon>
        <taxon>Arthropoda</taxon>
        <taxon>Chelicerata</taxon>
        <taxon>Arachnida</taxon>
        <taxon>Acari</taxon>
        <taxon>Parasitiformes</taxon>
        <taxon>Mesostigmata</taxon>
        <taxon>Gamasina</taxon>
        <taxon>Dermanyssoidea</taxon>
        <taxon>Laelapidae</taxon>
        <taxon>Tropilaelaps</taxon>
    </lineage>
</organism>
<dbReference type="STRING" id="418985.A0A1V9XZH8"/>
<dbReference type="InParanoid" id="A0A1V9XZH8"/>
<evidence type="ECO:0000256" key="1">
    <source>
        <dbReference type="SAM" id="MobiDB-lite"/>
    </source>
</evidence>
<feature type="non-terminal residue" evidence="3">
    <location>
        <position position="1"/>
    </location>
</feature>
<evidence type="ECO:0000313" key="4">
    <source>
        <dbReference type="Proteomes" id="UP000192247"/>
    </source>
</evidence>
<reference evidence="3 4" key="1">
    <citation type="journal article" date="2017" name="Gigascience">
        <title>Draft genome of the honey bee ectoparasitic mite, Tropilaelaps mercedesae, is shaped by the parasitic life history.</title>
        <authorList>
            <person name="Dong X."/>
            <person name="Armstrong S.D."/>
            <person name="Xia D."/>
            <person name="Makepeace B.L."/>
            <person name="Darby A.C."/>
            <person name="Kadowaki T."/>
        </authorList>
    </citation>
    <scope>NUCLEOTIDE SEQUENCE [LARGE SCALE GENOMIC DNA]</scope>
    <source>
        <strain evidence="3">Wuxi-XJTLU</strain>
    </source>
</reference>
<keyword evidence="2" id="KW-0812">Transmembrane</keyword>
<sequence length="256" mass="28305">EELPEEVILGDLQGFHCDSSLLVKLPQRLRGVSSRHNVSSKTGPGGILASNHGGPKAKVSGKNSNDDEEPRKLQTIDDVSYRRRRTAQLQGKQLYRRDTSAMPVRNEATSTAQPIYQDRKIYDGLLSSKTNYTGYVEIHVRGENGTVLSRQSGYFPPVETGADRAAVAQDSPVALLAALVSGLLLIILMLLVLVCLIRKKSLKLYTDPGEELLDDSRLYAELRLSTLLRHALLKPIPVNIISRKQKTTNSIKSHLQ</sequence>
<accession>A0A1V9XZH8</accession>
<protein>
    <submittedName>
        <fullName evidence="3">Tyrosine-protein phosphatase 69D-like</fullName>
    </submittedName>
</protein>
<feature type="region of interest" description="Disordered" evidence="1">
    <location>
        <begin position="31"/>
        <end position="72"/>
    </location>
</feature>